<evidence type="ECO:0000313" key="1">
    <source>
        <dbReference type="EMBL" id="QJC19263.1"/>
    </source>
</evidence>
<name>A0A6M3QJ28_9ADEN</name>
<accession>A0A6M3QJ28</accession>
<reference evidence="1" key="1">
    <citation type="submission" date="2019-11" db="EMBL/GenBank/DDBJ databases">
        <authorList>
            <person name="Huang Y."/>
            <person name="Zhang J."/>
            <person name="Sun M."/>
        </authorList>
    </citation>
    <scope>NUCLEOTIDE SEQUENCE</scope>
    <source>
        <strain evidence="1">GD-2019</strain>
    </source>
</reference>
<sequence>MAGHAQPGDEIDIHDFERLVMEQQDEPGVLDAADIHPIQLMCFESYLLDLEVCRCHGFGLRNLKMAYHSNKSSFIAYRLWEMFADDFSLDGVYFVTHGVCSMFTEMFPLYIDKLVNGVRGMLIHVPPWKRWNLVYAVGRLGELGASPCHYLRRVDPYSEPQVLRMFTDDWVARAVDTMYNMQLSERDRLLPFCRQEL</sequence>
<organism evidence="1">
    <name type="scientific">Duck adenovirus 4</name>
    <dbReference type="NCBI Taxonomy" id="2726020"/>
    <lineage>
        <taxon>Viruses</taxon>
        <taxon>Varidnaviria</taxon>
        <taxon>Bamfordvirae</taxon>
        <taxon>Preplasmiviricota</taxon>
        <taxon>Polisuviricotina</taxon>
        <taxon>Pharingeaviricetes</taxon>
        <taxon>Rowavirales</taxon>
        <taxon>Adenoviridae</taxon>
        <taxon>Aviadenovirus</taxon>
        <taxon>Aviadenovirus cairinae</taxon>
    </lineage>
</organism>
<proteinExistence type="predicted"/>
<dbReference type="EMBL" id="MN733730">
    <property type="protein sequence ID" value="QJC19263.1"/>
    <property type="molecule type" value="Genomic_DNA"/>
</dbReference>
<protein>
    <submittedName>
        <fullName evidence="1">ORF22</fullName>
    </submittedName>
</protein>